<dbReference type="eggNOG" id="ENOG5031E43">
    <property type="taxonomic scope" value="Bacteria"/>
</dbReference>
<keyword evidence="2" id="KW-0614">Plasmid</keyword>
<reference evidence="2 3" key="2">
    <citation type="journal article" date="2001" name="Science">
        <title>Genome sequence of the plant pathogen and biotechnology agent Agrobacterium tumefaciens C58.</title>
        <authorList>
            <person name="Goodner B."/>
            <person name="Hinkle G."/>
            <person name="Gattung S."/>
            <person name="Miller N."/>
            <person name="Blanchard M."/>
            <person name="Qurollo B."/>
            <person name="Goldman B.S."/>
            <person name="Cao Y."/>
            <person name="Askenazi M."/>
            <person name="Halling C."/>
            <person name="Mullin L."/>
            <person name="Houmiel K."/>
            <person name="Gordon J."/>
            <person name="Vaudin M."/>
            <person name="Iartchouk O."/>
            <person name="Epp A."/>
            <person name="Liu F."/>
            <person name="Wollam C."/>
            <person name="Allinger M."/>
            <person name="Doughty D."/>
            <person name="Scott C."/>
            <person name="Lappas C."/>
            <person name="Markelz B."/>
            <person name="Flanagan C."/>
            <person name="Crowell C."/>
            <person name="Gurson J."/>
            <person name="Lomo C."/>
            <person name="Sear C."/>
            <person name="Strub G."/>
            <person name="Cielo C."/>
            <person name="Slater S."/>
        </authorList>
    </citation>
    <scope>NUCLEOTIDE SEQUENCE [LARGE SCALE GENOMIC DNA]</scope>
    <source>
        <strain evidence="3">C58 / ATCC 33970</strain>
    </source>
</reference>
<dbReference type="HOGENOM" id="CLU_082113_1_0_5"/>
<proteinExistence type="predicted"/>
<dbReference type="PATRIC" id="fig|176299.10.peg.4717"/>
<accession>A9CLS8</accession>
<feature type="compositionally biased region" description="Pro residues" evidence="1">
    <location>
        <begin position="25"/>
        <end position="36"/>
    </location>
</feature>
<feature type="region of interest" description="Disordered" evidence="1">
    <location>
        <begin position="1"/>
        <end position="93"/>
    </location>
</feature>
<sequence>MGTSKTSTGPGKNVPLVPNWVAPDSPSPPTKAPPLTAPGDGSPSAPKRPPDRNPDQPNPEKKPDQKPPAEQAPPRRFTSARRAVGNFAKTGDTRSLRNALGNYVRGGYGGSGTAARRMSKSSSAAGGVYNILSGGASAEADAADAPSLDVRTLAGLPHSEIAERIADAVNPGDVSLDDAGVREAVAEAVSSVLSENETADITNLPSELIEECYVRTLAMSAFNIIIADIGASLQRAAHGNAGLANDRLKEISDFMREAYRAQYTKFKERGGQVSRRTAKSIAQSVTSQVMDIFESYLE</sequence>
<dbReference type="Proteomes" id="UP000000813">
    <property type="component" value="Plasmid At"/>
</dbReference>
<dbReference type="BioCyc" id="AGRO:ATU5021-MONOMER"/>
<feature type="compositionally biased region" description="Polar residues" evidence="1">
    <location>
        <begin position="1"/>
        <end position="10"/>
    </location>
</feature>
<evidence type="ECO:0000256" key="1">
    <source>
        <dbReference type="SAM" id="MobiDB-lite"/>
    </source>
</evidence>
<feature type="compositionally biased region" description="Basic and acidic residues" evidence="1">
    <location>
        <begin position="48"/>
        <end position="67"/>
    </location>
</feature>
<dbReference type="PIR" id="AD3162">
    <property type="entry name" value="AD3162"/>
</dbReference>
<dbReference type="AlphaFoldDB" id="A9CLS8"/>
<name>A9CLS8_AGRFC</name>
<dbReference type="EnsemblBacteria" id="AAK90399">
    <property type="protein sequence ID" value="AAK90399"/>
    <property type="gene ID" value="Atu5021"/>
</dbReference>
<keyword evidence="3" id="KW-1185">Reference proteome</keyword>
<geneLocation type="plasmid" evidence="2 3">
    <name>At</name>
</geneLocation>
<evidence type="ECO:0000313" key="3">
    <source>
        <dbReference type="Proteomes" id="UP000000813"/>
    </source>
</evidence>
<dbReference type="KEGG" id="atu:Atu5021"/>
<reference evidence="2 3" key="1">
    <citation type="journal article" date="2001" name="Science">
        <title>The genome of the natural genetic engineer Agrobacterium tumefaciens C58.</title>
        <authorList>
            <person name="Wood D.W."/>
            <person name="Setubal J.C."/>
            <person name="Kaul R."/>
            <person name="Monks D.E."/>
            <person name="Kitajima J.P."/>
            <person name="Okura V.K."/>
            <person name="Zhou Y."/>
            <person name="Chen L."/>
            <person name="Wood G.E."/>
            <person name="Almeida N.F.Jr."/>
            <person name="Woo L."/>
            <person name="Chen Y."/>
            <person name="Paulsen I.T."/>
            <person name="Eisen J.A."/>
            <person name="Karp P.D."/>
            <person name="Bovee D.Sr."/>
            <person name="Chapman P."/>
            <person name="Clendenning J."/>
            <person name="Deatherage G."/>
            <person name="Gillet W."/>
            <person name="Grant C."/>
            <person name="Kutyavin T."/>
            <person name="Levy R."/>
            <person name="Li M.J."/>
            <person name="McClelland E."/>
            <person name="Palmieri A."/>
            <person name="Raymond C."/>
            <person name="Rouse G."/>
            <person name="Saenphimmachak C."/>
            <person name="Wu Z."/>
            <person name="Romero P."/>
            <person name="Gordon D."/>
            <person name="Zhang S."/>
            <person name="Yoo H."/>
            <person name="Tao Y."/>
            <person name="Biddle P."/>
            <person name="Jung M."/>
            <person name="Krespan W."/>
            <person name="Perry M."/>
            <person name="Gordon-Kamm B."/>
            <person name="Liao L."/>
            <person name="Kim S."/>
            <person name="Hendrick C."/>
            <person name="Zhao Z.Y."/>
            <person name="Dolan M."/>
            <person name="Chumley F."/>
            <person name="Tingey S.V."/>
            <person name="Tomb J.F."/>
            <person name="Gordon M.P."/>
            <person name="Olson M.V."/>
            <person name="Nester E.W."/>
        </authorList>
    </citation>
    <scope>NUCLEOTIDE SEQUENCE [LARGE SCALE GENOMIC DNA]</scope>
    <source>
        <strain evidence="3">C58 / ATCC 33970</strain>
    </source>
</reference>
<gene>
    <name evidence="2" type="ordered locus">Atu5021</name>
</gene>
<evidence type="ECO:0000313" key="2">
    <source>
        <dbReference type="EMBL" id="AAK90399.1"/>
    </source>
</evidence>
<protein>
    <submittedName>
        <fullName evidence="2">Uncharacterized protein</fullName>
    </submittedName>
</protein>
<dbReference type="EMBL" id="AE007872">
    <property type="protein sequence ID" value="AAK90399.1"/>
    <property type="molecule type" value="Genomic_DNA"/>
</dbReference>
<organism evidence="2 3">
    <name type="scientific">Agrobacterium fabrum (strain C58 / ATCC 33970)</name>
    <name type="common">Agrobacterium tumefaciens (strain C58)</name>
    <dbReference type="NCBI Taxonomy" id="176299"/>
    <lineage>
        <taxon>Bacteria</taxon>
        <taxon>Pseudomonadati</taxon>
        <taxon>Pseudomonadota</taxon>
        <taxon>Alphaproteobacteria</taxon>
        <taxon>Hyphomicrobiales</taxon>
        <taxon>Rhizobiaceae</taxon>
        <taxon>Rhizobium/Agrobacterium group</taxon>
        <taxon>Agrobacterium</taxon>
        <taxon>Agrobacterium tumefaciens complex</taxon>
    </lineage>
</organism>
<dbReference type="OrthoDB" id="2024989at2"/>